<dbReference type="GO" id="GO:0052621">
    <property type="term" value="F:diguanylate cyclase activity"/>
    <property type="evidence" value="ECO:0007669"/>
    <property type="project" value="UniProtKB-EC"/>
</dbReference>
<sequence>MPLKSALRWLFLSADPKLARMLRYWGATVLVYAVCLGLLLAQVDNGTAERERSLLLVKMASLGLVGCFVLVRASLALGLGPSQLAMLQGVFGISLNVAGYAVFGPVRGASMLVLLVVIVFCTFALRPRHTLLLCAIALVSLGATMAAMALGDPLRYPPRVEVMHFALAAVGMISVTVLTGEMSKLRLRLKQQKEDLEQALARIRTLATIDELTLLANRRHMNELLVAEERREHADGHAACIALLDLDHFKSVNDRHGHAAGDAVLRAFADAAASALREGDTLARWGGEEFLLLLPETSLEHAQVVLRRIAARVGAAQLAGFDASLRITFSAGVTQRRTDEAFAGTISRADKALYSAKATGRDRIYPA</sequence>
<proteinExistence type="predicted"/>
<protein>
    <recommendedName>
        <fullName evidence="1">diguanylate cyclase</fullName>
        <ecNumber evidence="1">2.7.7.65</ecNumber>
    </recommendedName>
</protein>
<evidence type="ECO:0000313" key="6">
    <source>
        <dbReference type="EMBL" id="RJG08236.1"/>
    </source>
</evidence>
<keyword evidence="4" id="KW-0812">Transmembrane</keyword>
<accession>A0A418X6V5</accession>
<dbReference type="RefSeq" id="WP_119813281.1">
    <property type="nucleotide sequence ID" value="NZ_QYUP01000200.1"/>
</dbReference>
<dbReference type="InterPro" id="IPR050469">
    <property type="entry name" value="Diguanylate_Cyclase"/>
</dbReference>
<evidence type="ECO:0000256" key="4">
    <source>
        <dbReference type="SAM" id="Phobius"/>
    </source>
</evidence>
<dbReference type="AlphaFoldDB" id="A0A418X6V5"/>
<keyword evidence="7" id="KW-1185">Reference proteome</keyword>
<dbReference type="CDD" id="cd01949">
    <property type="entry name" value="GGDEF"/>
    <property type="match status" value="1"/>
</dbReference>
<evidence type="ECO:0000256" key="2">
    <source>
        <dbReference type="ARBA" id="ARBA00034247"/>
    </source>
</evidence>
<evidence type="ECO:0000256" key="1">
    <source>
        <dbReference type="ARBA" id="ARBA00012528"/>
    </source>
</evidence>
<dbReference type="SUPFAM" id="SSF55073">
    <property type="entry name" value="Nucleotide cyclase"/>
    <property type="match status" value="1"/>
</dbReference>
<dbReference type="PANTHER" id="PTHR45138:SF9">
    <property type="entry name" value="DIGUANYLATE CYCLASE DGCM-RELATED"/>
    <property type="match status" value="1"/>
</dbReference>
<dbReference type="InterPro" id="IPR029787">
    <property type="entry name" value="Nucleotide_cyclase"/>
</dbReference>
<dbReference type="SMART" id="SM00267">
    <property type="entry name" value="GGDEF"/>
    <property type="match status" value="1"/>
</dbReference>
<dbReference type="PROSITE" id="PS50887">
    <property type="entry name" value="GGDEF"/>
    <property type="match status" value="1"/>
</dbReference>
<gene>
    <name evidence="6" type="ORF">D3872_24890</name>
</gene>
<feature type="transmembrane region" description="Helical" evidence="4">
    <location>
        <begin position="162"/>
        <end position="180"/>
    </location>
</feature>
<feature type="coiled-coil region" evidence="3">
    <location>
        <begin position="182"/>
        <end position="209"/>
    </location>
</feature>
<dbReference type="OrthoDB" id="9813903at2"/>
<dbReference type="EMBL" id="QYUP01000200">
    <property type="protein sequence ID" value="RJG08236.1"/>
    <property type="molecule type" value="Genomic_DNA"/>
</dbReference>
<evidence type="ECO:0000256" key="3">
    <source>
        <dbReference type="SAM" id="Coils"/>
    </source>
</evidence>
<feature type="domain" description="GGDEF" evidence="5">
    <location>
        <begin position="237"/>
        <end position="367"/>
    </location>
</feature>
<keyword evidence="4" id="KW-0472">Membrane</keyword>
<dbReference type="FunFam" id="3.30.70.270:FF:000001">
    <property type="entry name" value="Diguanylate cyclase domain protein"/>
    <property type="match status" value="1"/>
</dbReference>
<comment type="caution">
    <text evidence="6">The sequence shown here is derived from an EMBL/GenBank/DDBJ whole genome shotgun (WGS) entry which is preliminary data.</text>
</comment>
<feature type="transmembrane region" description="Helical" evidence="4">
    <location>
        <begin position="55"/>
        <end position="77"/>
    </location>
</feature>
<reference evidence="6 7" key="1">
    <citation type="submission" date="2018-09" db="EMBL/GenBank/DDBJ databases">
        <authorList>
            <person name="Zhu H."/>
        </authorList>
    </citation>
    <scope>NUCLEOTIDE SEQUENCE [LARGE SCALE GENOMIC DNA]</scope>
    <source>
        <strain evidence="6 7">K1S02-61</strain>
    </source>
</reference>
<dbReference type="InterPro" id="IPR043128">
    <property type="entry name" value="Rev_trsase/Diguanyl_cyclase"/>
</dbReference>
<dbReference type="Pfam" id="PF00990">
    <property type="entry name" value="GGDEF"/>
    <property type="match status" value="1"/>
</dbReference>
<dbReference type="EC" id="2.7.7.65" evidence="1"/>
<dbReference type="PANTHER" id="PTHR45138">
    <property type="entry name" value="REGULATORY COMPONENTS OF SENSORY TRANSDUCTION SYSTEM"/>
    <property type="match status" value="1"/>
</dbReference>
<dbReference type="InterPro" id="IPR000160">
    <property type="entry name" value="GGDEF_dom"/>
</dbReference>
<feature type="transmembrane region" description="Helical" evidence="4">
    <location>
        <begin position="21"/>
        <end position="43"/>
    </location>
</feature>
<dbReference type="NCBIfam" id="TIGR00254">
    <property type="entry name" value="GGDEF"/>
    <property type="match status" value="1"/>
</dbReference>
<evidence type="ECO:0000313" key="7">
    <source>
        <dbReference type="Proteomes" id="UP000284006"/>
    </source>
</evidence>
<keyword evidence="3" id="KW-0175">Coiled coil</keyword>
<name>A0A418X6V5_9BURK</name>
<evidence type="ECO:0000259" key="5">
    <source>
        <dbReference type="PROSITE" id="PS50887"/>
    </source>
</evidence>
<comment type="catalytic activity">
    <reaction evidence="2">
        <text>2 GTP = 3',3'-c-di-GMP + 2 diphosphate</text>
        <dbReference type="Rhea" id="RHEA:24898"/>
        <dbReference type="ChEBI" id="CHEBI:33019"/>
        <dbReference type="ChEBI" id="CHEBI:37565"/>
        <dbReference type="ChEBI" id="CHEBI:58805"/>
        <dbReference type="EC" id="2.7.7.65"/>
    </reaction>
</comment>
<feature type="transmembrane region" description="Helical" evidence="4">
    <location>
        <begin position="132"/>
        <end position="150"/>
    </location>
</feature>
<dbReference type="Proteomes" id="UP000284006">
    <property type="component" value="Unassembled WGS sequence"/>
</dbReference>
<dbReference type="Gene3D" id="3.30.70.270">
    <property type="match status" value="1"/>
</dbReference>
<organism evidence="6 7">
    <name type="scientific">Massilia cavernae</name>
    <dbReference type="NCBI Taxonomy" id="2320864"/>
    <lineage>
        <taxon>Bacteria</taxon>
        <taxon>Pseudomonadati</taxon>
        <taxon>Pseudomonadota</taxon>
        <taxon>Betaproteobacteria</taxon>
        <taxon>Burkholderiales</taxon>
        <taxon>Oxalobacteraceae</taxon>
        <taxon>Telluria group</taxon>
        <taxon>Massilia</taxon>
    </lineage>
</organism>
<keyword evidence="4" id="KW-1133">Transmembrane helix</keyword>